<protein>
    <submittedName>
        <fullName evidence="1">Unplaced genomic scaffold supercont1.8, whole genome shotgun sequence</fullName>
    </submittedName>
</protein>
<keyword evidence="2" id="KW-1185">Reference proteome</keyword>
<dbReference type="AlphaFoldDB" id="A0A0D0V5R8"/>
<dbReference type="Proteomes" id="UP000053392">
    <property type="component" value="Unassembled WGS sequence"/>
</dbReference>
<dbReference type="EMBL" id="KN847903">
    <property type="protein sequence ID" value="KIR40300.1"/>
    <property type="molecule type" value="Genomic_DNA"/>
</dbReference>
<proteinExistence type="predicted"/>
<sequence>MRRPYRDHQPFRNKKRTEADAVTIWPRRLRQFTFFFSAHPRNNTLKMNKPNYPTMQQNGQQMYQASDGQWYPMSAMPQNWHGSQQPPQPGYGGYQQQQGYYGQQQPMYATQPVYVENRGAGAGAGAATGLCAGLCAGLLCLDLCLFC</sequence>
<evidence type="ECO:0000313" key="1">
    <source>
        <dbReference type="EMBL" id="KIR40300.1"/>
    </source>
</evidence>
<dbReference type="OrthoDB" id="2576387at2759"/>
<gene>
    <name evidence="1" type="ORF">I313_03623</name>
</gene>
<reference evidence="1 2" key="1">
    <citation type="submission" date="2015-01" db="EMBL/GenBank/DDBJ databases">
        <title>The Genome Sequence of Cryptococcus gattii Ram5.</title>
        <authorList>
            <consortium name="The Broad Institute Genomics Platform"/>
            <person name="Cuomo C."/>
            <person name="Litvintseva A."/>
            <person name="Chen Y."/>
            <person name="Heitman J."/>
            <person name="Sun S."/>
            <person name="Springer D."/>
            <person name="Dromer F."/>
            <person name="Young S."/>
            <person name="Zeng Q."/>
            <person name="Gargeya S."/>
            <person name="Abouelleil A."/>
            <person name="Alvarado L."/>
            <person name="Chapman S.B."/>
            <person name="Gainer-Dewar J."/>
            <person name="Goldberg J."/>
            <person name="Griggs A."/>
            <person name="Gujja S."/>
            <person name="Hansen M."/>
            <person name="Howarth C."/>
            <person name="Imamovic A."/>
            <person name="Larimer J."/>
            <person name="Murphy C."/>
            <person name="Naylor J."/>
            <person name="Pearson M."/>
            <person name="Priest M."/>
            <person name="Roberts A."/>
            <person name="Saif S."/>
            <person name="Shea T."/>
            <person name="Sykes S."/>
            <person name="Wortman J."/>
            <person name="Nusbaum C."/>
            <person name="Birren B."/>
        </authorList>
    </citation>
    <scope>NUCLEOTIDE SEQUENCE [LARGE SCALE GENOMIC DNA]</scope>
    <source>
        <strain evidence="1 2">Ram5</strain>
    </source>
</reference>
<organism evidence="1 2">
    <name type="scientific">Cryptococcus deuterogattii Ram5</name>
    <dbReference type="NCBI Taxonomy" id="1296110"/>
    <lineage>
        <taxon>Eukaryota</taxon>
        <taxon>Fungi</taxon>
        <taxon>Dikarya</taxon>
        <taxon>Basidiomycota</taxon>
        <taxon>Agaricomycotina</taxon>
        <taxon>Tremellomycetes</taxon>
        <taxon>Tremellales</taxon>
        <taxon>Cryptococcaceae</taxon>
        <taxon>Cryptococcus</taxon>
        <taxon>Cryptococcus gattii species complex</taxon>
    </lineage>
</organism>
<dbReference type="HOGENOM" id="CLU_148144_0_0_1"/>
<name>A0A0D0V5R8_9TREE</name>
<accession>A0A0D0V5R8</accession>
<evidence type="ECO:0000313" key="2">
    <source>
        <dbReference type="Proteomes" id="UP000053392"/>
    </source>
</evidence>